<dbReference type="Proteomes" id="UP000006286">
    <property type="component" value="Chromosome"/>
</dbReference>
<dbReference type="NCBIfam" id="NF004393">
    <property type="entry name" value="PRK05751.1-4"/>
    <property type="match status" value="1"/>
</dbReference>
<dbReference type="KEGG" id="adi:B5T_00612"/>
<dbReference type="Gene3D" id="3.10.420.10">
    <property type="entry name" value="SecB-like"/>
    <property type="match status" value="1"/>
</dbReference>
<dbReference type="GO" id="GO:0005737">
    <property type="term" value="C:cytoplasm"/>
    <property type="evidence" value="ECO:0007669"/>
    <property type="project" value="UniProtKB-SubCell"/>
</dbReference>
<evidence type="ECO:0000256" key="4">
    <source>
        <dbReference type="ARBA" id="ARBA00023010"/>
    </source>
</evidence>
<dbReference type="InterPro" id="IPR035958">
    <property type="entry name" value="SecB-like_sf"/>
</dbReference>
<keyword evidence="5" id="KW-0963">Cytoplasm</keyword>
<dbReference type="NCBIfam" id="TIGR00809">
    <property type="entry name" value="secB"/>
    <property type="match status" value="1"/>
</dbReference>
<proteinExistence type="inferred from homology"/>
<keyword evidence="2 5" id="KW-0813">Transport</keyword>
<protein>
    <recommendedName>
        <fullName evidence="5">Protein-export protein SecB</fullName>
    </recommendedName>
</protein>
<gene>
    <name evidence="5 6" type="primary">secB</name>
    <name evidence="6" type="ordered locus">B5T_00612</name>
</gene>
<dbReference type="PRINTS" id="PR01594">
    <property type="entry name" value="SECBCHAPRONE"/>
</dbReference>
<comment type="similarity">
    <text evidence="1 5">Belongs to the SecB family.</text>
</comment>
<evidence type="ECO:0000256" key="1">
    <source>
        <dbReference type="ARBA" id="ARBA00009990"/>
    </source>
</evidence>
<dbReference type="PANTHER" id="PTHR36918">
    <property type="match status" value="1"/>
</dbReference>
<evidence type="ECO:0000313" key="7">
    <source>
        <dbReference type="Proteomes" id="UP000006286"/>
    </source>
</evidence>
<organism evidence="6 7">
    <name type="scientific">Alcanivorax dieselolei (strain DSM 16502 / CGMCC 1.3690 / MCCC 1A00001 / B-5)</name>
    <name type="common">Alloalcanivorax dieselolei</name>
    <dbReference type="NCBI Taxonomy" id="930169"/>
    <lineage>
        <taxon>Bacteria</taxon>
        <taxon>Pseudomonadati</taxon>
        <taxon>Pseudomonadota</taxon>
        <taxon>Gammaproteobacteria</taxon>
        <taxon>Oceanospirillales</taxon>
        <taxon>Alcanivoracaceae</taxon>
        <taxon>Alloalcanivorax</taxon>
    </lineage>
</organism>
<accession>K0CB32</accession>
<evidence type="ECO:0000256" key="5">
    <source>
        <dbReference type="HAMAP-Rule" id="MF_00821"/>
    </source>
</evidence>
<dbReference type="GO" id="GO:0015031">
    <property type="term" value="P:protein transport"/>
    <property type="evidence" value="ECO:0007669"/>
    <property type="project" value="UniProtKB-UniRule"/>
</dbReference>
<dbReference type="GO" id="GO:0051082">
    <property type="term" value="F:unfolded protein binding"/>
    <property type="evidence" value="ECO:0007669"/>
    <property type="project" value="InterPro"/>
</dbReference>
<dbReference type="Pfam" id="PF02556">
    <property type="entry name" value="SecB"/>
    <property type="match status" value="1"/>
</dbReference>
<keyword evidence="4 5" id="KW-0811">Translocation</keyword>
<reference evidence="6 7" key="1">
    <citation type="journal article" date="2012" name="J. Bacteriol.">
        <title>Complete genome sequence of Alcanivorax dieselolei type strain B5.</title>
        <authorList>
            <person name="Lai Q."/>
            <person name="Li W."/>
            <person name="Shao Z."/>
        </authorList>
    </citation>
    <scope>NUCLEOTIDE SEQUENCE [LARGE SCALE GENOMIC DNA]</scope>
    <source>
        <strain evidence="7">DSM 16502 / CGMCC 1.3690 / B-5</strain>
    </source>
</reference>
<name>K0CB32_ALCDB</name>
<evidence type="ECO:0000256" key="3">
    <source>
        <dbReference type="ARBA" id="ARBA00022927"/>
    </source>
</evidence>
<dbReference type="EMBL" id="CP003466">
    <property type="protein sequence ID" value="AFT68897.1"/>
    <property type="molecule type" value="Genomic_DNA"/>
</dbReference>
<dbReference type="InterPro" id="IPR003708">
    <property type="entry name" value="SecB"/>
</dbReference>
<dbReference type="PANTHER" id="PTHR36918:SF1">
    <property type="entry name" value="PROTEIN-EXPORT PROTEIN SECB"/>
    <property type="match status" value="1"/>
</dbReference>
<keyword evidence="7" id="KW-1185">Reference proteome</keyword>
<dbReference type="STRING" id="930169.B5T_00612"/>
<dbReference type="PATRIC" id="fig|930169.3.peg.595"/>
<dbReference type="GO" id="GO:0051262">
    <property type="term" value="P:protein tetramerization"/>
    <property type="evidence" value="ECO:0007669"/>
    <property type="project" value="InterPro"/>
</dbReference>
<evidence type="ECO:0000313" key="6">
    <source>
        <dbReference type="EMBL" id="AFT68897.1"/>
    </source>
</evidence>
<dbReference type="SUPFAM" id="SSF54611">
    <property type="entry name" value="SecB-like"/>
    <property type="match status" value="1"/>
</dbReference>
<sequence length="156" mass="17869">MMADQQEKVFQLQRVYLKDASFECPGAPEIFLQEWKPKVNVQLNNNARRLGDSNEYEVEVTVTVTAKDEGEEKTFYLVEVKQAGIFTLVGIEDEERNQLLGAYCPNLLFPYVREVVSDLVSKASFPQMVLQPLNFDALYQQQRQQQAEGNESVTVQ</sequence>
<keyword evidence="5" id="KW-0143">Chaperone</keyword>
<comment type="subunit">
    <text evidence="5">Homotetramer, a dimer of dimers. One homotetramer interacts with 1 SecA dimer.</text>
</comment>
<evidence type="ECO:0000256" key="2">
    <source>
        <dbReference type="ARBA" id="ARBA00022448"/>
    </source>
</evidence>
<dbReference type="HOGENOM" id="CLU_111574_1_0_6"/>
<dbReference type="HAMAP" id="MF_00821">
    <property type="entry name" value="SecB"/>
    <property type="match status" value="1"/>
</dbReference>
<dbReference type="AlphaFoldDB" id="K0CB32"/>
<dbReference type="eggNOG" id="COG1952">
    <property type="taxonomic scope" value="Bacteria"/>
</dbReference>
<comment type="subcellular location">
    <subcellularLocation>
        <location evidence="5">Cytoplasm</location>
    </subcellularLocation>
</comment>
<keyword evidence="3 5" id="KW-0653">Protein transport</keyword>
<comment type="function">
    <text evidence="5">One of the proteins required for the normal export of preproteins out of the cell cytoplasm. It is a molecular chaperone that binds to a subset of precursor proteins, maintaining them in a translocation-competent state. It also specifically binds to its receptor SecA.</text>
</comment>
<dbReference type="GO" id="GO:0006457">
    <property type="term" value="P:protein folding"/>
    <property type="evidence" value="ECO:0007669"/>
    <property type="project" value="UniProtKB-UniRule"/>
</dbReference>